<evidence type="ECO:0000256" key="3">
    <source>
        <dbReference type="ARBA" id="ARBA00023015"/>
    </source>
</evidence>
<dbReference type="Pfam" id="PF00392">
    <property type="entry name" value="GntR"/>
    <property type="match status" value="1"/>
</dbReference>
<gene>
    <name evidence="7" type="ORF">GCM10008938_06610</name>
</gene>
<dbReference type="CDD" id="cd00609">
    <property type="entry name" value="AAT_like"/>
    <property type="match status" value="1"/>
</dbReference>
<dbReference type="PANTHER" id="PTHR46577">
    <property type="entry name" value="HTH-TYPE TRANSCRIPTIONAL REGULATORY PROTEIN GABR"/>
    <property type="match status" value="1"/>
</dbReference>
<keyword evidence="3" id="KW-0805">Transcription regulation</keyword>
<name>A0ABQ2CX88_9DEIO</name>
<dbReference type="InterPro" id="IPR036390">
    <property type="entry name" value="WH_DNA-bd_sf"/>
</dbReference>
<sequence length="479" mass="52571">MSKSSLDRILNALRDDIQTRQAGEKLPTVRDLMEQFQASPITINKALKALSLEGKIVTKTGSGTFVADPIHRRETKPTAWQEITLGTRYHPGDNLREFMANVPSGCIPLQSGYLDSELQAVEALQSSLKAVMRKPTVWGWAPTEGLEELRAWFAHEAGGYVRAADVQIVSGGQAALATIFSALTEPGQHVLVESPTYLGALAVMRSNKVNPIAVPTDAQGVIPEFLESAFQKTGAKVFYTQPRHSNPSGATLSPYRRKRVLEIAEKYQAFIVEDDYLNGLTFEGTHSPPLISENENHVIYLRSLTKSVAPSLRVGAVIAKGAARARINSMSVVDGLFVSRLLQETALHFLTSPAWPKHLKKLHQELKYRRNIALQELKNIPGLTPYTHPTGGVHMWLRLPEGIRAEEFTRAAERNGVIVVCGNVYFPAEPSGDFIRMSFGSVDPQTLKDGIHRLGEVVRELSPAALPTTLTAGRARSSS</sequence>
<dbReference type="RefSeq" id="WP_188999854.1">
    <property type="nucleotide sequence ID" value="NZ_BMOD01000002.1"/>
</dbReference>
<dbReference type="SUPFAM" id="SSF46785">
    <property type="entry name" value="Winged helix' DNA-binding domain"/>
    <property type="match status" value="1"/>
</dbReference>
<evidence type="ECO:0000313" key="8">
    <source>
        <dbReference type="Proteomes" id="UP000632222"/>
    </source>
</evidence>
<dbReference type="Gene3D" id="1.10.10.10">
    <property type="entry name" value="Winged helix-like DNA-binding domain superfamily/Winged helix DNA-binding domain"/>
    <property type="match status" value="1"/>
</dbReference>
<organism evidence="7 8">
    <name type="scientific">Deinococcus roseus</name>
    <dbReference type="NCBI Taxonomy" id="392414"/>
    <lineage>
        <taxon>Bacteria</taxon>
        <taxon>Thermotogati</taxon>
        <taxon>Deinococcota</taxon>
        <taxon>Deinococci</taxon>
        <taxon>Deinococcales</taxon>
        <taxon>Deinococcaceae</taxon>
        <taxon>Deinococcus</taxon>
    </lineage>
</organism>
<dbReference type="InterPro" id="IPR015424">
    <property type="entry name" value="PyrdxlP-dep_Trfase"/>
</dbReference>
<dbReference type="InterPro" id="IPR004839">
    <property type="entry name" value="Aminotransferase_I/II_large"/>
</dbReference>
<reference evidence="8" key="1">
    <citation type="journal article" date="2019" name="Int. J. Syst. Evol. Microbiol.">
        <title>The Global Catalogue of Microorganisms (GCM) 10K type strain sequencing project: providing services to taxonomists for standard genome sequencing and annotation.</title>
        <authorList>
            <consortium name="The Broad Institute Genomics Platform"/>
            <consortium name="The Broad Institute Genome Sequencing Center for Infectious Disease"/>
            <person name="Wu L."/>
            <person name="Ma J."/>
        </authorList>
    </citation>
    <scope>NUCLEOTIDE SEQUENCE [LARGE SCALE GENOMIC DNA]</scope>
    <source>
        <strain evidence="8">JCM 14370</strain>
    </source>
</reference>
<keyword evidence="2" id="KW-0663">Pyridoxal phosphate</keyword>
<evidence type="ECO:0000259" key="6">
    <source>
        <dbReference type="PROSITE" id="PS50949"/>
    </source>
</evidence>
<protein>
    <submittedName>
        <fullName evidence="7">Transcriptional regulator</fullName>
    </submittedName>
</protein>
<evidence type="ECO:0000256" key="2">
    <source>
        <dbReference type="ARBA" id="ARBA00022898"/>
    </source>
</evidence>
<evidence type="ECO:0000313" key="7">
    <source>
        <dbReference type="EMBL" id="GGJ23091.1"/>
    </source>
</evidence>
<dbReference type="CDD" id="cd07377">
    <property type="entry name" value="WHTH_GntR"/>
    <property type="match status" value="1"/>
</dbReference>
<dbReference type="InterPro" id="IPR036388">
    <property type="entry name" value="WH-like_DNA-bd_sf"/>
</dbReference>
<evidence type="ECO:0000256" key="1">
    <source>
        <dbReference type="ARBA" id="ARBA00005384"/>
    </source>
</evidence>
<dbReference type="Pfam" id="PF00155">
    <property type="entry name" value="Aminotran_1_2"/>
    <property type="match status" value="1"/>
</dbReference>
<dbReference type="SUPFAM" id="SSF53383">
    <property type="entry name" value="PLP-dependent transferases"/>
    <property type="match status" value="1"/>
</dbReference>
<dbReference type="Proteomes" id="UP000632222">
    <property type="component" value="Unassembled WGS sequence"/>
</dbReference>
<comment type="similarity">
    <text evidence="1">In the C-terminal section; belongs to the class-I pyridoxal-phosphate-dependent aminotransferase family.</text>
</comment>
<comment type="caution">
    <text evidence="7">The sequence shown here is derived from an EMBL/GenBank/DDBJ whole genome shotgun (WGS) entry which is preliminary data.</text>
</comment>
<dbReference type="Gene3D" id="3.90.1150.10">
    <property type="entry name" value="Aspartate Aminotransferase, domain 1"/>
    <property type="match status" value="1"/>
</dbReference>
<keyword evidence="5" id="KW-0804">Transcription</keyword>
<dbReference type="InterPro" id="IPR015422">
    <property type="entry name" value="PyrdxlP-dep_Trfase_small"/>
</dbReference>
<evidence type="ECO:0000256" key="4">
    <source>
        <dbReference type="ARBA" id="ARBA00023125"/>
    </source>
</evidence>
<feature type="domain" description="HTH gntR-type" evidence="6">
    <location>
        <begin position="3"/>
        <end position="69"/>
    </location>
</feature>
<accession>A0ABQ2CX88</accession>
<dbReference type="EMBL" id="BMOD01000002">
    <property type="protein sequence ID" value="GGJ23091.1"/>
    <property type="molecule type" value="Genomic_DNA"/>
</dbReference>
<dbReference type="SMART" id="SM00345">
    <property type="entry name" value="HTH_GNTR"/>
    <property type="match status" value="1"/>
</dbReference>
<evidence type="ECO:0000256" key="5">
    <source>
        <dbReference type="ARBA" id="ARBA00023163"/>
    </source>
</evidence>
<dbReference type="InterPro" id="IPR000524">
    <property type="entry name" value="Tscrpt_reg_HTH_GntR"/>
</dbReference>
<dbReference type="InterPro" id="IPR015421">
    <property type="entry name" value="PyrdxlP-dep_Trfase_major"/>
</dbReference>
<dbReference type="InterPro" id="IPR051446">
    <property type="entry name" value="HTH_trans_reg/aminotransferase"/>
</dbReference>
<proteinExistence type="inferred from homology"/>
<dbReference type="PROSITE" id="PS50949">
    <property type="entry name" value="HTH_GNTR"/>
    <property type="match status" value="1"/>
</dbReference>
<keyword evidence="8" id="KW-1185">Reference proteome</keyword>
<dbReference type="Gene3D" id="3.40.640.10">
    <property type="entry name" value="Type I PLP-dependent aspartate aminotransferase-like (Major domain)"/>
    <property type="match status" value="1"/>
</dbReference>
<dbReference type="PANTHER" id="PTHR46577:SF2">
    <property type="entry name" value="TRANSCRIPTIONAL REGULATORY PROTEIN"/>
    <property type="match status" value="1"/>
</dbReference>
<keyword evidence="4" id="KW-0238">DNA-binding</keyword>